<comment type="caution">
    <text evidence="8">The sequence shown here is derived from an EMBL/GenBank/DDBJ whole genome shotgun (WGS) entry which is preliminary data.</text>
</comment>
<dbReference type="Pfam" id="PF00096">
    <property type="entry name" value="zf-C2H2"/>
    <property type="match status" value="1"/>
</dbReference>
<dbReference type="InterPro" id="IPR013087">
    <property type="entry name" value="Znf_C2H2_type"/>
</dbReference>
<dbReference type="PROSITE" id="PS00028">
    <property type="entry name" value="ZINC_FINGER_C2H2_1"/>
    <property type="match status" value="2"/>
</dbReference>
<dbReference type="GO" id="GO:0005634">
    <property type="term" value="C:nucleus"/>
    <property type="evidence" value="ECO:0007669"/>
    <property type="project" value="TreeGrafter"/>
</dbReference>
<protein>
    <recommendedName>
        <fullName evidence="7">C2H2-type domain-containing protein</fullName>
    </recommendedName>
</protein>
<evidence type="ECO:0000256" key="2">
    <source>
        <dbReference type="ARBA" id="ARBA00022737"/>
    </source>
</evidence>
<name>A0A507DV23_9FUNG</name>
<dbReference type="PANTHER" id="PTHR24408">
    <property type="entry name" value="ZINC FINGER PROTEIN"/>
    <property type="match status" value="1"/>
</dbReference>
<feature type="compositionally biased region" description="Basic residues" evidence="6">
    <location>
        <begin position="20"/>
        <end position="37"/>
    </location>
</feature>
<dbReference type="Gene3D" id="3.30.160.60">
    <property type="entry name" value="Classic Zinc Finger"/>
    <property type="match status" value="3"/>
</dbReference>
<keyword evidence="1" id="KW-0479">Metal-binding</keyword>
<feature type="domain" description="C2H2-type" evidence="7">
    <location>
        <begin position="220"/>
        <end position="243"/>
    </location>
</feature>
<reference evidence="8 9" key="1">
    <citation type="journal article" date="2019" name="Sci. Rep.">
        <title>Comparative genomics of chytrid fungi reveal insights into the obligate biotrophic and pathogenic lifestyle of Synchytrium endobioticum.</title>
        <authorList>
            <person name="van de Vossenberg B.T.L.H."/>
            <person name="Warris S."/>
            <person name="Nguyen H.D.T."/>
            <person name="van Gent-Pelzer M.P.E."/>
            <person name="Joly D.L."/>
            <person name="van de Geest H.C."/>
            <person name="Bonants P.J.M."/>
            <person name="Smith D.S."/>
            <person name="Levesque C.A."/>
            <person name="van der Lee T.A.J."/>
        </authorList>
    </citation>
    <scope>NUCLEOTIDE SEQUENCE [LARGE SCALE GENOMIC DNA]</scope>
    <source>
        <strain evidence="8 9">CBS 675.73</strain>
    </source>
</reference>
<evidence type="ECO:0000256" key="1">
    <source>
        <dbReference type="ARBA" id="ARBA00022723"/>
    </source>
</evidence>
<keyword evidence="9" id="KW-1185">Reference proteome</keyword>
<accession>A0A507DV23</accession>
<dbReference type="SUPFAM" id="SSF57667">
    <property type="entry name" value="beta-beta-alpha zinc fingers"/>
    <property type="match status" value="2"/>
</dbReference>
<dbReference type="GO" id="GO:0000981">
    <property type="term" value="F:DNA-binding transcription factor activity, RNA polymerase II-specific"/>
    <property type="evidence" value="ECO:0007669"/>
    <property type="project" value="TreeGrafter"/>
</dbReference>
<keyword evidence="3 5" id="KW-0863">Zinc-finger</keyword>
<evidence type="ECO:0000256" key="5">
    <source>
        <dbReference type="PROSITE-ProRule" id="PRU00042"/>
    </source>
</evidence>
<dbReference type="OrthoDB" id="2162596at2759"/>
<evidence type="ECO:0000313" key="8">
    <source>
        <dbReference type="EMBL" id="TPX55594.1"/>
    </source>
</evidence>
<evidence type="ECO:0000256" key="6">
    <source>
        <dbReference type="SAM" id="MobiDB-lite"/>
    </source>
</evidence>
<keyword evidence="4" id="KW-0862">Zinc</keyword>
<organism evidence="8 9">
    <name type="scientific">Chytriomyces confervae</name>
    <dbReference type="NCBI Taxonomy" id="246404"/>
    <lineage>
        <taxon>Eukaryota</taxon>
        <taxon>Fungi</taxon>
        <taxon>Fungi incertae sedis</taxon>
        <taxon>Chytridiomycota</taxon>
        <taxon>Chytridiomycota incertae sedis</taxon>
        <taxon>Chytridiomycetes</taxon>
        <taxon>Chytridiales</taxon>
        <taxon>Chytriomycetaceae</taxon>
        <taxon>Chytriomyces</taxon>
    </lineage>
</organism>
<dbReference type="PROSITE" id="PS50157">
    <property type="entry name" value="ZINC_FINGER_C2H2_2"/>
    <property type="match status" value="3"/>
</dbReference>
<dbReference type="EMBL" id="QEAP01000841">
    <property type="protein sequence ID" value="TPX55594.1"/>
    <property type="molecule type" value="Genomic_DNA"/>
</dbReference>
<evidence type="ECO:0000313" key="9">
    <source>
        <dbReference type="Proteomes" id="UP000320333"/>
    </source>
</evidence>
<dbReference type="InterPro" id="IPR036236">
    <property type="entry name" value="Znf_C2H2_sf"/>
</dbReference>
<proteinExistence type="predicted"/>
<keyword evidence="2" id="KW-0677">Repeat</keyword>
<dbReference type="GO" id="GO:0008270">
    <property type="term" value="F:zinc ion binding"/>
    <property type="evidence" value="ECO:0007669"/>
    <property type="project" value="UniProtKB-KW"/>
</dbReference>
<dbReference type="PANTHER" id="PTHR24408:SF58">
    <property type="entry name" value="TRANSCRIPTION FACTOR (TFIIIA), PUTATIVE (AFU_ORTHOLOGUE AFUA_1G05150)-RELATED"/>
    <property type="match status" value="1"/>
</dbReference>
<evidence type="ECO:0000256" key="4">
    <source>
        <dbReference type="ARBA" id="ARBA00022833"/>
    </source>
</evidence>
<feature type="region of interest" description="Disordered" evidence="6">
    <location>
        <begin position="20"/>
        <end position="51"/>
    </location>
</feature>
<evidence type="ECO:0000259" key="7">
    <source>
        <dbReference type="PROSITE" id="PS50157"/>
    </source>
</evidence>
<dbReference type="Proteomes" id="UP000320333">
    <property type="component" value="Unassembled WGS sequence"/>
</dbReference>
<dbReference type="GO" id="GO:0043565">
    <property type="term" value="F:sequence-specific DNA binding"/>
    <property type="evidence" value="ECO:0007669"/>
    <property type="project" value="TreeGrafter"/>
</dbReference>
<feature type="domain" description="C2H2-type" evidence="7">
    <location>
        <begin position="252"/>
        <end position="279"/>
    </location>
</feature>
<sequence>MQRLHPHQQQQHYQPYHNYTHHTHHNQYSHHHSHSHHTYPEPQYPPADAQSPSLPRIQVALQAGRHAFHPYSNPSTILPSSNLPSRHAATAAAAPLPPLYPPEQPAVFYQHRLAHPMSVLLDDTPADVRYGPPILAPPSVINSGNTSCSSSSSSTSPVMSVWEGSEYPKDVAITPVLNSKSHDTFKLGRHLCPWPGCNKSFSELFNLKSHYFLHSNIRPHKCTLCEMDFVRLRDMQRHTRSVHNVSARKQEFVCDGCGGYFARKDSLQRHLKICAKEEEGLGV</sequence>
<gene>
    <name evidence="8" type="ORF">CcCBS67573_g09445</name>
</gene>
<evidence type="ECO:0000256" key="3">
    <source>
        <dbReference type="ARBA" id="ARBA00022771"/>
    </source>
</evidence>
<dbReference type="SMART" id="SM00355">
    <property type="entry name" value="ZnF_C2H2"/>
    <property type="match status" value="3"/>
</dbReference>
<dbReference type="STRING" id="246404.A0A507DV23"/>
<dbReference type="AlphaFoldDB" id="A0A507DV23"/>
<feature type="domain" description="C2H2-type" evidence="7">
    <location>
        <begin position="190"/>
        <end position="219"/>
    </location>
</feature>